<dbReference type="AlphaFoldDB" id="A0AAQ4CTW2"/>
<dbReference type="RefSeq" id="WP_229569571.1">
    <property type="nucleotide sequence ID" value="NZ_AP025226.1"/>
</dbReference>
<dbReference type="InterPro" id="IPR029063">
    <property type="entry name" value="SAM-dependent_MTases_sf"/>
</dbReference>
<evidence type="ECO:0000256" key="2">
    <source>
        <dbReference type="ARBA" id="ARBA00005369"/>
    </source>
</evidence>
<evidence type="ECO:0000313" key="11">
    <source>
        <dbReference type="Proteomes" id="UP001319921"/>
    </source>
</evidence>
<proteinExistence type="inferred from homology"/>
<keyword evidence="7" id="KW-0949">S-adenosyl-L-methionine</keyword>
<dbReference type="Pfam" id="PF01135">
    <property type="entry name" value="PCMT"/>
    <property type="match status" value="1"/>
</dbReference>
<dbReference type="GO" id="GO:0004719">
    <property type="term" value="F:protein-L-isoaspartate (D-aspartate) O-methyltransferase activity"/>
    <property type="evidence" value="ECO:0007669"/>
    <property type="project" value="UniProtKB-EC"/>
</dbReference>
<keyword evidence="4" id="KW-0963">Cytoplasm</keyword>
<protein>
    <recommendedName>
        <fullName evidence="3">protein-L-isoaspartate(D-aspartate) O-methyltransferase</fullName>
        <ecNumber evidence="3">2.1.1.77</ecNumber>
    </recommendedName>
</protein>
<evidence type="ECO:0000256" key="6">
    <source>
        <dbReference type="ARBA" id="ARBA00022679"/>
    </source>
</evidence>
<dbReference type="Proteomes" id="UP001319921">
    <property type="component" value="Chromosome"/>
</dbReference>
<dbReference type="EMBL" id="AP025226">
    <property type="protein sequence ID" value="BDB99243.1"/>
    <property type="molecule type" value="Genomic_DNA"/>
</dbReference>
<reference evidence="10 11" key="1">
    <citation type="journal article" date="2022" name="Microbiol. Resour. Announc.">
        <title>Complete Genome Sequence of the Hyperthermophilic and Acidophilic Archaeon Saccharolobus caldissimus Strain HS-3T.</title>
        <authorList>
            <person name="Sakai H.D."/>
            <person name="Kurosawa N."/>
        </authorList>
    </citation>
    <scope>NUCLEOTIDE SEQUENCE [LARGE SCALE GENOMIC DNA]</scope>
    <source>
        <strain evidence="10 11">JCM32116</strain>
    </source>
</reference>
<dbReference type="InterPro" id="IPR000682">
    <property type="entry name" value="PCMT"/>
</dbReference>
<gene>
    <name evidence="10" type="ORF">SACC_22600</name>
</gene>
<dbReference type="SUPFAM" id="SSF53335">
    <property type="entry name" value="S-adenosyl-L-methionine-dependent methyltransferases"/>
    <property type="match status" value="1"/>
</dbReference>
<evidence type="ECO:0000256" key="5">
    <source>
        <dbReference type="ARBA" id="ARBA00022603"/>
    </source>
</evidence>
<dbReference type="Gene3D" id="3.40.50.150">
    <property type="entry name" value="Vaccinia Virus protein VP39"/>
    <property type="match status" value="1"/>
</dbReference>
<evidence type="ECO:0000256" key="8">
    <source>
        <dbReference type="ARBA" id="ARBA00025330"/>
    </source>
</evidence>
<keyword evidence="5" id="KW-0489">Methyltransferase</keyword>
<sequence>MSAKDNIVRSIKNPRLVKAFMKVNREDFLPDILKKFAYDPNYIDKPFFITPNITTTALSLGIYMLDILDLQENQKVLEIGTGIGYYTALIAEIVGDTNVISIEIDDTMFEYAKNVLLPRYPNIKLIKGDGSLGYEKEAPYDRAIIWASSPTLPCKIYDQLKESGILVAPIGTGKVQGLYKITKKGYEPKIERLSDVIFMKMRGLYGFYENDDEDYTERRIKKIEEKLNKLLSKIKSDS</sequence>
<evidence type="ECO:0000313" key="10">
    <source>
        <dbReference type="EMBL" id="BDB99243.1"/>
    </source>
</evidence>
<dbReference type="CDD" id="cd02440">
    <property type="entry name" value="AdoMet_MTases"/>
    <property type="match status" value="1"/>
</dbReference>
<dbReference type="EC" id="2.1.1.77" evidence="3"/>
<evidence type="ECO:0000256" key="3">
    <source>
        <dbReference type="ARBA" id="ARBA00011890"/>
    </source>
</evidence>
<keyword evidence="6" id="KW-0808">Transferase</keyword>
<dbReference type="PANTHER" id="PTHR11579">
    <property type="entry name" value="PROTEIN-L-ISOASPARTATE O-METHYLTRANSFERASE"/>
    <property type="match status" value="1"/>
</dbReference>
<organism evidence="10 11">
    <name type="scientific">Saccharolobus caldissimus</name>
    <dbReference type="NCBI Taxonomy" id="1702097"/>
    <lineage>
        <taxon>Archaea</taxon>
        <taxon>Thermoproteota</taxon>
        <taxon>Thermoprotei</taxon>
        <taxon>Sulfolobales</taxon>
        <taxon>Sulfolobaceae</taxon>
        <taxon>Saccharolobus</taxon>
    </lineage>
</organism>
<accession>A0AAQ4CTW2</accession>
<dbReference type="GO" id="GO:0032259">
    <property type="term" value="P:methylation"/>
    <property type="evidence" value="ECO:0007669"/>
    <property type="project" value="UniProtKB-KW"/>
</dbReference>
<comment type="similarity">
    <text evidence="2">Belongs to the methyltransferase superfamily. L-isoaspartyl/D-aspartyl protein methyltransferase family.</text>
</comment>
<evidence type="ECO:0000256" key="4">
    <source>
        <dbReference type="ARBA" id="ARBA00022490"/>
    </source>
</evidence>
<dbReference type="GO" id="GO:0005737">
    <property type="term" value="C:cytoplasm"/>
    <property type="evidence" value="ECO:0007669"/>
    <property type="project" value="UniProtKB-SubCell"/>
</dbReference>
<comment type="catalytic activity">
    <reaction evidence="9">
        <text>[protein]-L-isoaspartate + S-adenosyl-L-methionine = [protein]-L-isoaspartate alpha-methyl ester + S-adenosyl-L-homocysteine</text>
        <dbReference type="Rhea" id="RHEA:12705"/>
        <dbReference type="Rhea" id="RHEA-COMP:12143"/>
        <dbReference type="Rhea" id="RHEA-COMP:12144"/>
        <dbReference type="ChEBI" id="CHEBI:57856"/>
        <dbReference type="ChEBI" id="CHEBI:59789"/>
        <dbReference type="ChEBI" id="CHEBI:90596"/>
        <dbReference type="ChEBI" id="CHEBI:90598"/>
        <dbReference type="EC" id="2.1.1.77"/>
    </reaction>
</comment>
<comment type="subcellular location">
    <subcellularLocation>
        <location evidence="1">Cytoplasm</location>
    </subcellularLocation>
</comment>
<dbReference type="PANTHER" id="PTHR11579:SF0">
    <property type="entry name" value="PROTEIN-L-ISOASPARTATE(D-ASPARTATE) O-METHYLTRANSFERASE"/>
    <property type="match status" value="1"/>
</dbReference>
<name>A0AAQ4CTW2_9CREN</name>
<evidence type="ECO:0000256" key="9">
    <source>
        <dbReference type="ARBA" id="ARBA00029295"/>
    </source>
</evidence>
<dbReference type="KEGG" id="scas:SACC_22600"/>
<keyword evidence="11" id="KW-1185">Reference proteome</keyword>
<comment type="function">
    <text evidence="8">Catalyzes the methyl esterification of L-isoaspartyl residues in peptides and proteins that result from spontaneous decomposition of normal L-aspartyl and L-asparaginyl residues. It plays a role in the repair and/or degradation of damaged proteins.</text>
</comment>
<evidence type="ECO:0000256" key="7">
    <source>
        <dbReference type="ARBA" id="ARBA00022691"/>
    </source>
</evidence>
<evidence type="ECO:0000256" key="1">
    <source>
        <dbReference type="ARBA" id="ARBA00004496"/>
    </source>
</evidence>
<dbReference type="GeneID" id="68866987"/>